<evidence type="ECO:0000313" key="2">
    <source>
        <dbReference type="EMBL" id="GFS41335.1"/>
    </source>
</evidence>
<dbReference type="AlphaFoldDB" id="A0A8X6IFR0"/>
<proteinExistence type="predicted"/>
<organism evidence="2 3">
    <name type="scientific">Trichonephila inaurata madagascariensis</name>
    <dbReference type="NCBI Taxonomy" id="2747483"/>
    <lineage>
        <taxon>Eukaryota</taxon>
        <taxon>Metazoa</taxon>
        <taxon>Ecdysozoa</taxon>
        <taxon>Arthropoda</taxon>
        <taxon>Chelicerata</taxon>
        <taxon>Arachnida</taxon>
        <taxon>Araneae</taxon>
        <taxon>Araneomorphae</taxon>
        <taxon>Entelegynae</taxon>
        <taxon>Araneoidea</taxon>
        <taxon>Nephilidae</taxon>
        <taxon>Trichonephila</taxon>
        <taxon>Trichonephila inaurata</taxon>
    </lineage>
</organism>
<accession>A0A8X6IFR0</accession>
<feature type="region of interest" description="Disordered" evidence="1">
    <location>
        <begin position="1"/>
        <end position="32"/>
    </location>
</feature>
<name>A0A8X6IFR0_9ARAC</name>
<comment type="caution">
    <text evidence="2">The sequence shown here is derived from an EMBL/GenBank/DDBJ whole genome shotgun (WGS) entry which is preliminary data.</text>
</comment>
<evidence type="ECO:0000256" key="1">
    <source>
        <dbReference type="SAM" id="MobiDB-lite"/>
    </source>
</evidence>
<dbReference type="Proteomes" id="UP000886998">
    <property type="component" value="Unassembled WGS sequence"/>
</dbReference>
<feature type="compositionally biased region" description="Basic and acidic residues" evidence="1">
    <location>
        <begin position="1"/>
        <end position="26"/>
    </location>
</feature>
<dbReference type="EMBL" id="BMAV01025413">
    <property type="protein sequence ID" value="GFS41335.1"/>
    <property type="molecule type" value="Genomic_DNA"/>
</dbReference>
<evidence type="ECO:0000313" key="3">
    <source>
        <dbReference type="Proteomes" id="UP000886998"/>
    </source>
</evidence>
<keyword evidence="3" id="KW-1185">Reference proteome</keyword>
<sequence length="83" mass="9437">MEKKRGTQREKIVYSKRRESSSHERPPPLAYSGTANREVAHLGLSTNRIARYPHMALNHLHRLCSPDDYVISCLLPATPSILL</sequence>
<protein>
    <submittedName>
        <fullName evidence="2">Uncharacterized protein</fullName>
    </submittedName>
</protein>
<gene>
    <name evidence="2" type="ORF">TNIN_19441</name>
</gene>
<reference evidence="2" key="1">
    <citation type="submission" date="2020-08" db="EMBL/GenBank/DDBJ databases">
        <title>Multicomponent nature underlies the extraordinary mechanical properties of spider dragline silk.</title>
        <authorList>
            <person name="Kono N."/>
            <person name="Nakamura H."/>
            <person name="Mori M."/>
            <person name="Yoshida Y."/>
            <person name="Ohtoshi R."/>
            <person name="Malay A.D."/>
            <person name="Moran D.A.P."/>
            <person name="Tomita M."/>
            <person name="Numata K."/>
            <person name="Arakawa K."/>
        </authorList>
    </citation>
    <scope>NUCLEOTIDE SEQUENCE</scope>
</reference>